<reference evidence="2 3" key="1">
    <citation type="submission" date="2017-11" db="EMBL/GenBank/DDBJ databases">
        <title>Sequencing the genomes of 1000 actinobacteria strains.</title>
        <authorList>
            <person name="Klenk H.-P."/>
        </authorList>
    </citation>
    <scope>NUCLEOTIDE SEQUENCE [LARGE SCALE GENOMIC DNA]</scope>
    <source>
        <strain evidence="2 3">DSM 44104</strain>
    </source>
</reference>
<protein>
    <submittedName>
        <fullName evidence="2">Uncharacterized protein</fullName>
    </submittedName>
</protein>
<dbReference type="EMBL" id="PHUJ01000002">
    <property type="protein sequence ID" value="PKB41177.1"/>
    <property type="molecule type" value="Genomic_DNA"/>
</dbReference>
<comment type="caution">
    <text evidence="2">The sequence shown here is derived from an EMBL/GenBank/DDBJ whole genome shotgun (WGS) entry which is preliminary data.</text>
</comment>
<dbReference type="Proteomes" id="UP000232453">
    <property type="component" value="Unassembled WGS sequence"/>
</dbReference>
<feature type="compositionally biased region" description="Low complexity" evidence="1">
    <location>
        <begin position="45"/>
        <end position="63"/>
    </location>
</feature>
<feature type="compositionally biased region" description="Basic and acidic residues" evidence="1">
    <location>
        <begin position="80"/>
        <end position="90"/>
    </location>
</feature>
<name>A0AA44ZSC7_PSEA5</name>
<evidence type="ECO:0000313" key="3">
    <source>
        <dbReference type="Proteomes" id="UP000232453"/>
    </source>
</evidence>
<gene>
    <name evidence="2" type="ORF">ATL51_0137</name>
</gene>
<proteinExistence type="predicted"/>
<organism evidence="2 3">
    <name type="scientific">Pseudonocardia alni</name>
    <name type="common">Amycolata alni</name>
    <dbReference type="NCBI Taxonomy" id="33907"/>
    <lineage>
        <taxon>Bacteria</taxon>
        <taxon>Bacillati</taxon>
        <taxon>Actinomycetota</taxon>
        <taxon>Actinomycetes</taxon>
        <taxon>Pseudonocardiales</taxon>
        <taxon>Pseudonocardiaceae</taxon>
        <taxon>Pseudonocardia</taxon>
    </lineage>
</organism>
<dbReference type="AlphaFoldDB" id="A0AA44ZSC7"/>
<sequence length="144" mass="14552">MTAPPITGRVPDGPGRRRLPWSVLLLALLLPLAMGCLPGSEVTAGPAASAIGASATAVESTAAEQDHDVCPLQPLCPHDAGQDHATDDAPPRLTGPAPHDPLCPSAQGVEGIRGESGTAAAPRGEPIVLPAVRTPVSVLCVDRN</sequence>
<evidence type="ECO:0000313" key="2">
    <source>
        <dbReference type="EMBL" id="PKB41177.1"/>
    </source>
</evidence>
<evidence type="ECO:0000256" key="1">
    <source>
        <dbReference type="SAM" id="MobiDB-lite"/>
    </source>
</evidence>
<feature type="region of interest" description="Disordered" evidence="1">
    <location>
        <begin position="45"/>
        <end position="108"/>
    </location>
</feature>
<accession>A0AA44ZSC7</accession>